<dbReference type="AlphaFoldDB" id="A0AA35S6D5"/>
<evidence type="ECO:0000313" key="1">
    <source>
        <dbReference type="EMBL" id="CAI8024300.1"/>
    </source>
</evidence>
<organism evidence="1 2">
    <name type="scientific">Geodia barretti</name>
    <name type="common">Barrett's horny sponge</name>
    <dbReference type="NCBI Taxonomy" id="519541"/>
    <lineage>
        <taxon>Eukaryota</taxon>
        <taxon>Metazoa</taxon>
        <taxon>Porifera</taxon>
        <taxon>Demospongiae</taxon>
        <taxon>Heteroscleromorpha</taxon>
        <taxon>Tetractinellida</taxon>
        <taxon>Astrophorina</taxon>
        <taxon>Geodiidae</taxon>
        <taxon>Geodia</taxon>
    </lineage>
</organism>
<reference evidence="1" key="1">
    <citation type="submission" date="2023-03" db="EMBL/GenBank/DDBJ databases">
        <authorList>
            <person name="Steffen K."/>
            <person name="Cardenas P."/>
        </authorList>
    </citation>
    <scope>NUCLEOTIDE SEQUENCE</scope>
</reference>
<keyword evidence="2" id="KW-1185">Reference proteome</keyword>
<dbReference type="Proteomes" id="UP001174909">
    <property type="component" value="Unassembled WGS sequence"/>
</dbReference>
<evidence type="ECO:0000313" key="2">
    <source>
        <dbReference type="Proteomes" id="UP001174909"/>
    </source>
</evidence>
<accession>A0AA35S6D5</accession>
<sequence>MMSVMEARIASLAQKLKAVTLLFHTTTPSTEYLKGVEVTFP</sequence>
<dbReference type="EMBL" id="CASHTH010002069">
    <property type="protein sequence ID" value="CAI8024300.1"/>
    <property type="molecule type" value="Genomic_DNA"/>
</dbReference>
<name>A0AA35S6D5_GEOBA</name>
<protein>
    <submittedName>
        <fullName evidence="1">Uncharacterized protein</fullName>
    </submittedName>
</protein>
<proteinExistence type="predicted"/>
<gene>
    <name evidence="1" type="ORF">GBAR_LOCUS14123</name>
</gene>
<comment type="caution">
    <text evidence="1">The sequence shown here is derived from an EMBL/GenBank/DDBJ whole genome shotgun (WGS) entry which is preliminary data.</text>
</comment>